<protein>
    <submittedName>
        <fullName evidence="1">Uncharacterized protein</fullName>
    </submittedName>
</protein>
<dbReference type="RefSeq" id="WP_197965906.1">
    <property type="nucleotide sequence ID" value="NZ_JACEGD010000008.1"/>
</dbReference>
<dbReference type="EMBL" id="JACEGD010000008">
    <property type="protein sequence ID" value="MBH5386577.1"/>
    <property type="molecule type" value="Genomic_DNA"/>
</dbReference>
<gene>
    <name evidence="1" type="ORF">H1B27_09785</name>
</gene>
<evidence type="ECO:0000313" key="2">
    <source>
        <dbReference type="Proteomes" id="UP001194539"/>
    </source>
</evidence>
<accession>A0ABS0P006</accession>
<name>A0ABS0P006_9BRAD</name>
<reference evidence="1 2" key="1">
    <citation type="submission" date="2020-07" db="EMBL/GenBank/DDBJ databases">
        <title>Bradyrhizobium diversity isolated from nodules of indigenous legumes of Western Australia.</title>
        <authorList>
            <person name="Klepa M.S."/>
        </authorList>
    </citation>
    <scope>NUCLEOTIDE SEQUENCE [LARGE SCALE GENOMIC DNA]</scope>
    <source>
        <strain evidence="1 2">CNPSo 4019</strain>
    </source>
</reference>
<evidence type="ECO:0000313" key="1">
    <source>
        <dbReference type="EMBL" id="MBH5386577.1"/>
    </source>
</evidence>
<keyword evidence="2" id="KW-1185">Reference proteome</keyword>
<comment type="caution">
    <text evidence="1">The sequence shown here is derived from an EMBL/GenBank/DDBJ whole genome shotgun (WGS) entry which is preliminary data.</text>
</comment>
<sequence length="88" mass="10510">MEFYWEAKDDKWFLRPAVEAPEQAPITVEQEDWYWLVKISGRPLNFRFTGLIGARQSAWEYVKRYSHMHYGIKSVTLRSIEEPQRSAS</sequence>
<proteinExistence type="predicted"/>
<organism evidence="1 2">
    <name type="scientific">Bradyrhizobium diversitatis</name>
    <dbReference type="NCBI Taxonomy" id="2755406"/>
    <lineage>
        <taxon>Bacteria</taxon>
        <taxon>Pseudomonadati</taxon>
        <taxon>Pseudomonadota</taxon>
        <taxon>Alphaproteobacteria</taxon>
        <taxon>Hyphomicrobiales</taxon>
        <taxon>Nitrobacteraceae</taxon>
        <taxon>Bradyrhizobium</taxon>
    </lineage>
</organism>
<dbReference type="Proteomes" id="UP001194539">
    <property type="component" value="Unassembled WGS sequence"/>
</dbReference>